<sequence length="139" mass="15566">MDQDGLAAGLRFLNQRVPHRFTGFYQLRDATLHNVGLFDKLGEIAPEALLAVPLTSSFCQFVLRDGCMLIDHSGQDARLNGHPYQGILNSYIGLPLTHSGADLQGTLCHFDFEPIEVPQHEHEFLRKAALLLPRYLRLG</sequence>
<dbReference type="Proteomes" id="UP000589716">
    <property type="component" value="Unassembled WGS sequence"/>
</dbReference>
<dbReference type="AlphaFoldDB" id="A0A853IWL2"/>
<proteinExistence type="predicted"/>
<dbReference type="EMBL" id="JACCKX010000001">
    <property type="protein sequence ID" value="NZA01028.1"/>
    <property type="molecule type" value="Genomic_DNA"/>
</dbReference>
<name>A0A853IWL2_9BURK</name>
<dbReference type="SUPFAM" id="SSF55781">
    <property type="entry name" value="GAF domain-like"/>
    <property type="match status" value="1"/>
</dbReference>
<protein>
    <submittedName>
        <fullName evidence="1">Guanylate cyclase</fullName>
    </submittedName>
</protein>
<evidence type="ECO:0000313" key="2">
    <source>
        <dbReference type="Proteomes" id="UP000589716"/>
    </source>
</evidence>
<dbReference type="RefSeq" id="WP_180549542.1">
    <property type="nucleotide sequence ID" value="NZ_JACCKX010000001.1"/>
</dbReference>
<keyword evidence="2" id="KW-1185">Reference proteome</keyword>
<evidence type="ECO:0000313" key="1">
    <source>
        <dbReference type="EMBL" id="NZA01028.1"/>
    </source>
</evidence>
<gene>
    <name evidence="1" type="ORF">H0I39_03240</name>
</gene>
<comment type="caution">
    <text evidence="1">The sequence shown here is derived from an EMBL/GenBank/DDBJ whole genome shotgun (WGS) entry which is preliminary data.</text>
</comment>
<accession>A0A853IWL2</accession>
<organism evidence="1 2">
    <name type="scientific">Ottowia beijingensis</name>
    <dbReference type="NCBI Taxonomy" id="1207057"/>
    <lineage>
        <taxon>Bacteria</taxon>
        <taxon>Pseudomonadati</taxon>
        <taxon>Pseudomonadota</taxon>
        <taxon>Betaproteobacteria</taxon>
        <taxon>Burkholderiales</taxon>
        <taxon>Comamonadaceae</taxon>
        <taxon>Ottowia</taxon>
    </lineage>
</organism>
<reference evidence="1 2" key="1">
    <citation type="submission" date="2020-07" db="EMBL/GenBank/DDBJ databases">
        <authorList>
            <person name="Maaloum M."/>
        </authorList>
    </citation>
    <scope>NUCLEOTIDE SEQUENCE [LARGE SCALE GENOMIC DNA]</scope>
    <source>
        <strain evidence="1 2">GCS-AN-3</strain>
    </source>
</reference>